<protein>
    <recommendedName>
        <fullName evidence="6">Gustatory receptor</fullName>
    </recommendedName>
</protein>
<feature type="transmembrane region" description="Helical" evidence="6">
    <location>
        <begin position="247"/>
        <end position="267"/>
    </location>
</feature>
<keyword evidence="6 9" id="KW-0675">Receptor</keyword>
<keyword evidence="2 6" id="KW-1003">Cell membrane</keyword>
<keyword evidence="3 6" id="KW-0812">Transmembrane</keyword>
<dbReference type="Pfam" id="PF08395">
    <property type="entry name" value="7tm_7"/>
    <property type="match status" value="1"/>
</dbReference>
<reference evidence="9" key="2">
    <citation type="submission" date="2025-04" db="UniProtKB">
        <authorList>
            <consortium name="RefSeq"/>
        </authorList>
    </citation>
    <scope>IDENTIFICATION</scope>
    <source>
        <strain evidence="9">Aabys</strain>
    </source>
</reference>
<comment type="caution">
    <text evidence="6">Lacks conserved residue(s) required for the propagation of feature annotation.</text>
</comment>
<evidence type="ECO:0000256" key="6">
    <source>
        <dbReference type="RuleBase" id="RU363108"/>
    </source>
</evidence>
<dbReference type="InterPro" id="IPR013604">
    <property type="entry name" value="7TM_chemorcpt"/>
</dbReference>
<dbReference type="VEuPathDB" id="VectorBase:MDOA011281"/>
<dbReference type="GO" id="GO:0050909">
    <property type="term" value="P:sensory perception of taste"/>
    <property type="evidence" value="ECO:0007669"/>
    <property type="project" value="InterPro"/>
</dbReference>
<dbReference type="GeneID" id="101888598"/>
<accession>A0A1I8N3X9</accession>
<dbReference type="OrthoDB" id="7935856at2759"/>
<organism evidence="7">
    <name type="scientific">Musca domestica</name>
    <name type="common">House fly</name>
    <dbReference type="NCBI Taxonomy" id="7370"/>
    <lineage>
        <taxon>Eukaryota</taxon>
        <taxon>Metazoa</taxon>
        <taxon>Ecdysozoa</taxon>
        <taxon>Arthropoda</taxon>
        <taxon>Hexapoda</taxon>
        <taxon>Insecta</taxon>
        <taxon>Pterygota</taxon>
        <taxon>Neoptera</taxon>
        <taxon>Endopterygota</taxon>
        <taxon>Diptera</taxon>
        <taxon>Brachycera</taxon>
        <taxon>Muscomorpha</taxon>
        <taxon>Muscoidea</taxon>
        <taxon>Muscidae</taxon>
        <taxon>Musca</taxon>
    </lineage>
</organism>
<evidence type="ECO:0000256" key="4">
    <source>
        <dbReference type="ARBA" id="ARBA00022989"/>
    </source>
</evidence>
<proteinExistence type="inferred from homology"/>
<feature type="transmembrane region" description="Helical" evidence="6">
    <location>
        <begin position="33"/>
        <end position="56"/>
    </location>
</feature>
<feature type="transmembrane region" description="Helical" evidence="6">
    <location>
        <begin position="140"/>
        <end position="160"/>
    </location>
</feature>
<dbReference type="VEuPathDB" id="VectorBase:MDOMA2_009682"/>
<evidence type="ECO:0000256" key="3">
    <source>
        <dbReference type="ARBA" id="ARBA00022692"/>
    </source>
</evidence>
<dbReference type="EnsemblMetazoa" id="MDOA011281-RA">
    <property type="protein sequence ID" value="MDOA011281-PA"/>
    <property type="gene ID" value="MDOA011281"/>
</dbReference>
<comment type="similarity">
    <text evidence="6">Belongs to the insect chemoreceptor superfamily. Gustatory receptor (GR) family.</text>
</comment>
<comment type="function">
    <text evidence="6">Gustatory receptor which mediates acceptance or avoidance behavior, depending on its substrates.</text>
</comment>
<dbReference type="AlphaFoldDB" id="A0A1I8N3X9"/>
<keyword evidence="8" id="KW-1185">Reference proteome</keyword>
<name>A0A1I8N3X9_MUSDO</name>
<dbReference type="KEGG" id="mde:101888598"/>
<dbReference type="eggNOG" id="ENOG502TCED">
    <property type="taxonomic scope" value="Eukaryota"/>
</dbReference>
<evidence type="ECO:0000313" key="8">
    <source>
        <dbReference type="Proteomes" id="UP001652621"/>
    </source>
</evidence>
<keyword evidence="5 6" id="KW-0472">Membrane</keyword>
<feature type="transmembrane region" description="Helical" evidence="6">
    <location>
        <begin position="76"/>
        <end position="96"/>
    </location>
</feature>
<dbReference type="GO" id="GO:0005886">
    <property type="term" value="C:plasma membrane"/>
    <property type="evidence" value="ECO:0007669"/>
    <property type="project" value="UniProtKB-SubCell"/>
</dbReference>
<gene>
    <name evidence="7" type="primary">101888598</name>
    <name evidence="9" type="synonym">LOC101888598</name>
</gene>
<sequence>MVWWINYYHALVLGLMPGLYNKDTRNLKSPKIYIAYSVIIQCVFMLLTPMATPFMASREEQEDYYMNRKLILRWTYHIGKTARILVNIVMSLEIWFKRGRMIRLYEDYWKFVRKYQQFCAYHDMEPYMEQELATVRTNTIYKFGVCHANAIIMFILFIRMQKERSWTYMLMILVNLLQSQFLLQVNVTFDLILFRMHLHFVFINKVLQHTSQRSTRGELFWSYWTLYNMHYECYHLSQRFLRIWQDITFFWMIKIFTTNIALLYHAVQFTNGSIESDNTQDLIGTMTIVLFYWDTTLTMKAIDGILSSCNQTNEVLRIYANEKGERGHLHQQSQFLKMAS</sequence>
<reference evidence="7" key="1">
    <citation type="submission" date="2020-05" db="UniProtKB">
        <authorList>
            <consortium name="EnsemblMetazoa"/>
        </authorList>
    </citation>
    <scope>IDENTIFICATION</scope>
    <source>
        <strain evidence="7">Aabys</strain>
    </source>
</reference>
<comment type="subcellular location">
    <subcellularLocation>
        <location evidence="1 6">Cell membrane</location>
        <topology evidence="1 6">Multi-pass membrane protein</topology>
    </subcellularLocation>
</comment>
<evidence type="ECO:0000256" key="5">
    <source>
        <dbReference type="ARBA" id="ARBA00023136"/>
    </source>
</evidence>
<keyword evidence="4 6" id="KW-1133">Transmembrane helix</keyword>
<dbReference type="RefSeq" id="XP_005185293.1">
    <property type="nucleotide sequence ID" value="XM_005185236.1"/>
</dbReference>
<evidence type="ECO:0000313" key="7">
    <source>
        <dbReference type="EnsemblMetazoa" id="MDOA011281-PA"/>
    </source>
</evidence>
<dbReference type="GO" id="GO:0007165">
    <property type="term" value="P:signal transduction"/>
    <property type="evidence" value="ECO:0007669"/>
    <property type="project" value="UniProtKB-KW"/>
</dbReference>
<dbReference type="Proteomes" id="UP001652621">
    <property type="component" value="Unplaced"/>
</dbReference>
<evidence type="ECO:0000313" key="9">
    <source>
        <dbReference type="RefSeq" id="XP_005185293.1"/>
    </source>
</evidence>
<keyword evidence="6" id="KW-0807">Transducer</keyword>
<evidence type="ECO:0000256" key="2">
    <source>
        <dbReference type="ARBA" id="ARBA00022475"/>
    </source>
</evidence>
<evidence type="ECO:0000256" key="1">
    <source>
        <dbReference type="ARBA" id="ARBA00004651"/>
    </source>
</evidence>